<gene>
    <name evidence="3" type="ORF">F1559_002044</name>
</gene>
<evidence type="ECO:0000313" key="3">
    <source>
        <dbReference type="EMBL" id="KAF6003820.1"/>
    </source>
</evidence>
<name>A0A7J7IM53_9RHOD</name>
<dbReference type="Proteomes" id="UP000530660">
    <property type="component" value="Unassembled WGS sequence"/>
</dbReference>
<comment type="caution">
    <text evidence="3">The sequence shown here is derived from an EMBL/GenBank/DDBJ whole genome shotgun (WGS) entry which is preliminary data.</text>
</comment>
<sequence>MAPVGDRGVALQYSRANFQRRLSTIQPNLESIQSLSYFILFMAPTFASSLVHDWGLVLAESERERRLHLLYLANEVLQHARNRLPDALAQRLANLFLEGMEQHLALLAGDERLDRLIEVWHQRQVFTDEQLDRLRELINHQREWRARVEDAAQHIASAIARLGEADMSTVAVTATAEITSLVNKLREAQHLVQRYLCDRNGNESEEPQIPDAEVASSNAVAAPPTTSTGTAAASSLSSS</sequence>
<evidence type="ECO:0000313" key="4">
    <source>
        <dbReference type="Proteomes" id="UP000530660"/>
    </source>
</evidence>
<dbReference type="PROSITE" id="PS51391">
    <property type="entry name" value="CID"/>
    <property type="match status" value="1"/>
</dbReference>
<dbReference type="PANTHER" id="PTHR12460:SF0">
    <property type="entry name" value="CID DOMAIN-CONTAINING PROTEIN-RELATED"/>
    <property type="match status" value="1"/>
</dbReference>
<dbReference type="SUPFAM" id="SSF48464">
    <property type="entry name" value="ENTH/VHS domain"/>
    <property type="match status" value="1"/>
</dbReference>
<dbReference type="Gene3D" id="1.25.40.90">
    <property type="match status" value="1"/>
</dbReference>
<dbReference type="AlphaFoldDB" id="A0A7J7IM53"/>
<proteinExistence type="predicted"/>
<reference evidence="3 4" key="1">
    <citation type="journal article" date="2020" name="J. Phycol.">
        <title>Comparative genome analysis reveals Cyanidiococcus gen. nov., a new extremophilic red algal genus sister to Cyanidioschyzon (Cyanidioschyzonaceae, Rhodophyta).</title>
        <authorList>
            <person name="Liu S.-L."/>
            <person name="Chiang Y.-R."/>
            <person name="Yoon H.S."/>
            <person name="Fu H.-Y."/>
        </authorList>
    </citation>
    <scope>NUCLEOTIDE SEQUENCE [LARGE SCALE GENOMIC DNA]</scope>
    <source>
        <strain evidence="3 4">THAL066</strain>
    </source>
</reference>
<feature type="compositionally biased region" description="Low complexity" evidence="1">
    <location>
        <begin position="219"/>
        <end position="239"/>
    </location>
</feature>
<dbReference type="Pfam" id="PF04818">
    <property type="entry name" value="CID"/>
    <property type="match status" value="1"/>
</dbReference>
<organism evidence="3 4">
    <name type="scientific">Cyanidiococcus yangmingshanensis</name>
    <dbReference type="NCBI Taxonomy" id="2690220"/>
    <lineage>
        <taxon>Eukaryota</taxon>
        <taxon>Rhodophyta</taxon>
        <taxon>Bangiophyceae</taxon>
        <taxon>Cyanidiales</taxon>
        <taxon>Cyanidiaceae</taxon>
        <taxon>Cyanidiococcus</taxon>
    </lineage>
</organism>
<dbReference type="SMART" id="SM00582">
    <property type="entry name" value="RPR"/>
    <property type="match status" value="1"/>
</dbReference>
<dbReference type="InterPro" id="IPR008942">
    <property type="entry name" value="ENTH_VHS"/>
</dbReference>
<protein>
    <recommendedName>
        <fullName evidence="2">CID domain-containing protein</fullName>
    </recommendedName>
</protein>
<dbReference type="OrthoDB" id="10069473at2759"/>
<dbReference type="EMBL" id="VWRR01000005">
    <property type="protein sequence ID" value="KAF6003820.1"/>
    <property type="molecule type" value="Genomic_DNA"/>
</dbReference>
<accession>A0A7J7IM53</accession>
<feature type="domain" description="CID" evidence="2">
    <location>
        <begin position="10"/>
        <end position="142"/>
    </location>
</feature>
<dbReference type="GO" id="GO:0000993">
    <property type="term" value="F:RNA polymerase II complex binding"/>
    <property type="evidence" value="ECO:0007669"/>
    <property type="project" value="TreeGrafter"/>
</dbReference>
<feature type="region of interest" description="Disordered" evidence="1">
    <location>
        <begin position="201"/>
        <end position="239"/>
    </location>
</feature>
<evidence type="ECO:0000256" key="1">
    <source>
        <dbReference type="SAM" id="MobiDB-lite"/>
    </source>
</evidence>
<keyword evidence="4" id="KW-1185">Reference proteome</keyword>
<dbReference type="InterPro" id="IPR006569">
    <property type="entry name" value="CID_dom"/>
</dbReference>
<dbReference type="PANTHER" id="PTHR12460">
    <property type="entry name" value="CYCLIN-DEPENDENT KINASE INHIBITOR-RELATED PROTEIN"/>
    <property type="match status" value="1"/>
</dbReference>
<evidence type="ECO:0000259" key="2">
    <source>
        <dbReference type="PROSITE" id="PS51391"/>
    </source>
</evidence>
<dbReference type="GO" id="GO:0031124">
    <property type="term" value="P:mRNA 3'-end processing"/>
    <property type="evidence" value="ECO:0007669"/>
    <property type="project" value="TreeGrafter"/>
</dbReference>